<keyword evidence="1" id="KW-0238">DNA-binding</keyword>
<sequence length="75" mass="8674">MPLKEHGTLTNRLVVLRAEKGWSQKEVADRLGVSRQTIVSIEKNRYNPSLKLAFEIALLFEKDINDVFQYVVKND</sequence>
<evidence type="ECO:0000259" key="2">
    <source>
        <dbReference type="PROSITE" id="PS50943"/>
    </source>
</evidence>
<organism evidence="3 4">
    <name type="scientific">Desmospora profundinema</name>
    <dbReference type="NCBI Taxonomy" id="1571184"/>
    <lineage>
        <taxon>Bacteria</taxon>
        <taxon>Bacillati</taxon>
        <taxon>Bacillota</taxon>
        <taxon>Bacilli</taxon>
        <taxon>Bacillales</taxon>
        <taxon>Thermoactinomycetaceae</taxon>
        <taxon>Desmospora</taxon>
    </lineage>
</organism>
<dbReference type="PROSITE" id="PS50943">
    <property type="entry name" value="HTH_CROC1"/>
    <property type="match status" value="1"/>
</dbReference>
<comment type="caution">
    <text evidence="3">The sequence shown here is derived from an EMBL/GenBank/DDBJ whole genome shotgun (WGS) entry which is preliminary data.</text>
</comment>
<keyword evidence="4" id="KW-1185">Reference proteome</keyword>
<dbReference type="EMBL" id="JAVDQG010000003">
    <property type="protein sequence ID" value="MDR6225750.1"/>
    <property type="molecule type" value="Genomic_DNA"/>
</dbReference>
<dbReference type="InterPro" id="IPR001387">
    <property type="entry name" value="Cro/C1-type_HTH"/>
</dbReference>
<evidence type="ECO:0000313" key="3">
    <source>
        <dbReference type="EMBL" id="MDR6225750.1"/>
    </source>
</evidence>
<proteinExistence type="predicted"/>
<dbReference type="PANTHER" id="PTHR46558:SF4">
    <property type="entry name" value="DNA-BIDING PHAGE PROTEIN"/>
    <property type="match status" value="1"/>
</dbReference>
<reference evidence="3 4" key="1">
    <citation type="submission" date="2023-07" db="EMBL/GenBank/DDBJ databases">
        <title>Genomic Encyclopedia of Type Strains, Phase IV (KMG-IV): sequencing the most valuable type-strain genomes for metagenomic binning, comparative biology and taxonomic classification.</title>
        <authorList>
            <person name="Goeker M."/>
        </authorList>
    </citation>
    <scope>NUCLEOTIDE SEQUENCE [LARGE SCALE GENOMIC DNA]</scope>
    <source>
        <strain evidence="3 4">DSM 45903</strain>
    </source>
</reference>
<dbReference type="Pfam" id="PF01381">
    <property type="entry name" value="HTH_3"/>
    <property type="match status" value="1"/>
</dbReference>
<accession>A0ABU1ILU9</accession>
<dbReference type="Proteomes" id="UP001185012">
    <property type="component" value="Unassembled WGS sequence"/>
</dbReference>
<gene>
    <name evidence="3" type="ORF">JOE21_001748</name>
</gene>
<name>A0ABU1ILU9_9BACL</name>
<dbReference type="RefSeq" id="WP_309864783.1">
    <property type="nucleotide sequence ID" value="NZ_JAVDQG010000003.1"/>
</dbReference>
<feature type="domain" description="HTH cro/C1-type" evidence="2">
    <location>
        <begin position="13"/>
        <end position="67"/>
    </location>
</feature>
<protein>
    <submittedName>
        <fullName evidence="3">Transcriptional regulator</fullName>
    </submittedName>
</protein>
<dbReference type="SMART" id="SM00530">
    <property type="entry name" value="HTH_XRE"/>
    <property type="match status" value="1"/>
</dbReference>
<dbReference type="SUPFAM" id="SSF47413">
    <property type="entry name" value="lambda repressor-like DNA-binding domains"/>
    <property type="match status" value="1"/>
</dbReference>
<dbReference type="CDD" id="cd00093">
    <property type="entry name" value="HTH_XRE"/>
    <property type="match status" value="1"/>
</dbReference>
<dbReference type="Gene3D" id="1.10.260.40">
    <property type="entry name" value="lambda repressor-like DNA-binding domains"/>
    <property type="match status" value="1"/>
</dbReference>
<evidence type="ECO:0000313" key="4">
    <source>
        <dbReference type="Proteomes" id="UP001185012"/>
    </source>
</evidence>
<dbReference type="InterPro" id="IPR010982">
    <property type="entry name" value="Lambda_DNA-bd_dom_sf"/>
</dbReference>
<dbReference type="PANTHER" id="PTHR46558">
    <property type="entry name" value="TRACRIPTIONAL REGULATORY PROTEIN-RELATED-RELATED"/>
    <property type="match status" value="1"/>
</dbReference>
<evidence type="ECO:0000256" key="1">
    <source>
        <dbReference type="ARBA" id="ARBA00023125"/>
    </source>
</evidence>